<dbReference type="AlphaFoldDB" id="A0A9J6DF63"/>
<evidence type="ECO:0000256" key="7">
    <source>
        <dbReference type="ARBA" id="ARBA00023049"/>
    </source>
</evidence>
<dbReference type="Proteomes" id="UP000821866">
    <property type="component" value="Chromosome 7"/>
</dbReference>
<keyword evidence="3" id="KW-0645">Protease</keyword>
<keyword evidence="9" id="KW-1133">Transmembrane helix</keyword>
<keyword evidence="6" id="KW-0862">Zinc</keyword>
<feature type="domain" description="Peptidase M13 C-terminal" evidence="10">
    <location>
        <begin position="618"/>
        <end position="796"/>
    </location>
</feature>
<evidence type="ECO:0000256" key="6">
    <source>
        <dbReference type="ARBA" id="ARBA00022833"/>
    </source>
</evidence>
<dbReference type="Pfam" id="PF05649">
    <property type="entry name" value="Peptidase_M13_N"/>
    <property type="match status" value="1"/>
</dbReference>
<reference evidence="12" key="1">
    <citation type="journal article" date="2020" name="Cell">
        <title>Large-Scale Comparative Analyses of Tick Genomes Elucidate Their Genetic Diversity and Vector Capacities.</title>
        <authorList>
            <consortium name="Tick Genome and Microbiome Consortium (TIGMIC)"/>
            <person name="Jia N."/>
            <person name="Wang J."/>
            <person name="Shi W."/>
            <person name="Du L."/>
            <person name="Sun Y."/>
            <person name="Zhan W."/>
            <person name="Jiang J.F."/>
            <person name="Wang Q."/>
            <person name="Zhang B."/>
            <person name="Ji P."/>
            <person name="Bell-Sakyi L."/>
            <person name="Cui X.M."/>
            <person name="Yuan T.T."/>
            <person name="Jiang B.G."/>
            <person name="Yang W.F."/>
            <person name="Lam T.T."/>
            <person name="Chang Q.C."/>
            <person name="Ding S.J."/>
            <person name="Wang X.J."/>
            <person name="Zhu J.G."/>
            <person name="Ruan X.D."/>
            <person name="Zhao L."/>
            <person name="Wei J.T."/>
            <person name="Ye R.Z."/>
            <person name="Que T.C."/>
            <person name="Du C.H."/>
            <person name="Zhou Y.H."/>
            <person name="Cheng J.X."/>
            <person name="Dai P.F."/>
            <person name="Guo W.B."/>
            <person name="Han X.H."/>
            <person name="Huang E.J."/>
            <person name="Li L.F."/>
            <person name="Wei W."/>
            <person name="Gao Y.C."/>
            <person name="Liu J.Z."/>
            <person name="Shao H.Z."/>
            <person name="Wang X."/>
            <person name="Wang C.C."/>
            <person name="Yang T.C."/>
            <person name="Huo Q.B."/>
            <person name="Li W."/>
            <person name="Chen H.Y."/>
            <person name="Chen S.E."/>
            <person name="Zhou L.G."/>
            <person name="Ni X.B."/>
            <person name="Tian J.H."/>
            <person name="Sheng Y."/>
            <person name="Liu T."/>
            <person name="Pan Y.S."/>
            <person name="Xia L.Y."/>
            <person name="Li J."/>
            <person name="Zhao F."/>
            <person name="Cao W.C."/>
        </authorList>
    </citation>
    <scope>NUCLEOTIDE SEQUENCE</scope>
    <source>
        <strain evidence="12">Rmic-2018</strain>
    </source>
</reference>
<proteinExistence type="inferred from homology"/>
<comment type="cofactor">
    <cofactor evidence="1">
        <name>Zn(2+)</name>
        <dbReference type="ChEBI" id="CHEBI:29105"/>
    </cofactor>
</comment>
<reference evidence="12" key="2">
    <citation type="submission" date="2021-09" db="EMBL/GenBank/DDBJ databases">
        <authorList>
            <person name="Jia N."/>
            <person name="Wang J."/>
            <person name="Shi W."/>
            <person name="Du L."/>
            <person name="Sun Y."/>
            <person name="Zhan W."/>
            <person name="Jiang J."/>
            <person name="Wang Q."/>
            <person name="Zhang B."/>
            <person name="Ji P."/>
            <person name="Sakyi L.B."/>
            <person name="Cui X."/>
            <person name="Yuan T."/>
            <person name="Jiang B."/>
            <person name="Yang W."/>
            <person name="Lam T.T.-Y."/>
            <person name="Chang Q."/>
            <person name="Ding S."/>
            <person name="Wang X."/>
            <person name="Zhu J."/>
            <person name="Ruan X."/>
            <person name="Zhao L."/>
            <person name="Wei J."/>
            <person name="Que T."/>
            <person name="Du C."/>
            <person name="Cheng J."/>
            <person name="Dai P."/>
            <person name="Han X."/>
            <person name="Huang E."/>
            <person name="Gao Y."/>
            <person name="Liu J."/>
            <person name="Shao H."/>
            <person name="Ye R."/>
            <person name="Li L."/>
            <person name="Wei W."/>
            <person name="Wang X."/>
            <person name="Wang C."/>
            <person name="Huo Q."/>
            <person name="Li W."/>
            <person name="Guo W."/>
            <person name="Chen H."/>
            <person name="Chen S."/>
            <person name="Zhou L."/>
            <person name="Zhou L."/>
            <person name="Ni X."/>
            <person name="Tian J."/>
            <person name="Zhou Y."/>
            <person name="Sheng Y."/>
            <person name="Liu T."/>
            <person name="Pan Y."/>
            <person name="Xia L."/>
            <person name="Li J."/>
            <person name="Zhao F."/>
            <person name="Cao W."/>
        </authorList>
    </citation>
    <scope>NUCLEOTIDE SEQUENCE</scope>
    <source>
        <strain evidence="12">Rmic-2018</strain>
        <tissue evidence="12">Larvae</tissue>
    </source>
</reference>
<evidence type="ECO:0000313" key="12">
    <source>
        <dbReference type="EMBL" id="KAH8020757.1"/>
    </source>
</evidence>
<dbReference type="PANTHER" id="PTHR11733">
    <property type="entry name" value="ZINC METALLOPROTEASE FAMILY M13 NEPRILYSIN-RELATED"/>
    <property type="match status" value="1"/>
</dbReference>
<evidence type="ECO:0000256" key="1">
    <source>
        <dbReference type="ARBA" id="ARBA00001947"/>
    </source>
</evidence>
<comment type="similarity">
    <text evidence="2">Belongs to the peptidase M13 family.</text>
</comment>
<dbReference type="InterPro" id="IPR000718">
    <property type="entry name" value="Peptidase_M13"/>
</dbReference>
<dbReference type="Gene3D" id="1.10.1380.10">
    <property type="entry name" value="Neutral endopeptidase , domain2"/>
    <property type="match status" value="1"/>
</dbReference>
<dbReference type="GO" id="GO:0004222">
    <property type="term" value="F:metalloendopeptidase activity"/>
    <property type="evidence" value="ECO:0007669"/>
    <property type="project" value="InterPro"/>
</dbReference>
<comment type="caution">
    <text evidence="12">The sequence shown here is derived from an EMBL/GenBank/DDBJ whole genome shotgun (WGS) entry which is preliminary data.</text>
</comment>
<keyword evidence="7" id="KW-0482">Metalloprotease</keyword>
<dbReference type="PROSITE" id="PS51885">
    <property type="entry name" value="NEPRILYSIN"/>
    <property type="match status" value="1"/>
</dbReference>
<dbReference type="GO" id="GO:0005886">
    <property type="term" value="C:plasma membrane"/>
    <property type="evidence" value="ECO:0007669"/>
    <property type="project" value="TreeGrafter"/>
</dbReference>
<dbReference type="InterPro" id="IPR008753">
    <property type="entry name" value="Peptidase_M13_N"/>
</dbReference>
<feature type="compositionally biased region" description="Basic and acidic residues" evidence="8">
    <location>
        <begin position="78"/>
        <end position="104"/>
    </location>
</feature>
<evidence type="ECO:0000256" key="8">
    <source>
        <dbReference type="SAM" id="MobiDB-lite"/>
    </source>
</evidence>
<feature type="compositionally biased region" description="Basic residues" evidence="8">
    <location>
        <begin position="63"/>
        <end position="77"/>
    </location>
</feature>
<evidence type="ECO:0000256" key="4">
    <source>
        <dbReference type="ARBA" id="ARBA00022723"/>
    </source>
</evidence>
<feature type="domain" description="Peptidase M13 N-terminal" evidence="11">
    <location>
        <begin position="191"/>
        <end position="547"/>
    </location>
</feature>
<dbReference type="EMBL" id="JABSTU010000009">
    <property type="protein sequence ID" value="KAH8020757.1"/>
    <property type="molecule type" value="Genomic_DNA"/>
</dbReference>
<name>A0A9J6DF63_RHIMP</name>
<sequence length="799" mass="89561">MLSQTLNPRACFPERHIADRIEAHSLASPGCTCPNAADCQLLMEKKSPTDSKSEKAGDEQPQKKRRKQQQRFMTKGKKAVEKQGKQYDKPKEQGTVETGKDKLTPAEQVEQQEKQDGKKQVPSSEAAAVSRPKITAVAISILLALTCFLVLSSALFLLKWFNAPTIGTCTTAGCIAHAKAIIDAMNASVDPCSDFYHFSCGSWKPRGHYRSMIEQIFANSFAIAIEELEGNANESALPIAQRYYQSCTANRSEDSLEGEVQKFAKFKRDLGLLWPEQWPEKSNYTVPPLKLLVNLTVNWNINLIFNVRVVPGFKSRPRTLFIQRGVLSHSWSASKPEEMKRSIEEHCRYLRAPAPTLTLLKEIIKAYEAVVNASLSFEPDAMDEQKMTLKDINERTKSGKDKWEQYVIQSFSEYTLRPDDVLLIQHPAILDNIGNLLESMSDESLRLGIAWVLIRLTFWTIVGKPHLRFEGSAAELQEKVKGTCLFHVASTFGLVVSYGHLLKRFTDDVRLRIDTVFNSVKAAYQRASADADWIDESVKTKLKAKVSESLNLDSLPGSEFFSSLAVVAVYKDFPNATSSFFDNFVNIAKSFRKKLTSDDFVNTFSKKLGDGHVSTSYSYYYNSVYFAVGLLEPPLFYVDSTFSSTYGSMGTLMATSVARAFDERGINFDKGEEALWWIASREDYERRVKCDLKAGVSRSGSDAASSSPLFWSALGLRTSYDAYRSAIKVRKTVDIYRLKGLDAYSDDQVFFMSYCLITCAVDGDGDACNVPVRQMRSFATAFKCSEGTPMNPATRCPFF</sequence>
<evidence type="ECO:0000256" key="9">
    <source>
        <dbReference type="SAM" id="Phobius"/>
    </source>
</evidence>
<dbReference type="InterPro" id="IPR042089">
    <property type="entry name" value="Peptidase_M13_dom_2"/>
</dbReference>
<protein>
    <recommendedName>
        <fullName evidence="14">M13 family peptidase</fullName>
    </recommendedName>
</protein>
<keyword evidence="4" id="KW-0479">Metal-binding</keyword>
<accession>A0A9J6DF63</accession>
<evidence type="ECO:0000259" key="10">
    <source>
        <dbReference type="Pfam" id="PF01431"/>
    </source>
</evidence>
<dbReference type="SUPFAM" id="SSF55486">
    <property type="entry name" value="Metalloproteases ('zincins'), catalytic domain"/>
    <property type="match status" value="1"/>
</dbReference>
<gene>
    <name evidence="12" type="ORF">HPB51_003414</name>
</gene>
<dbReference type="InterPro" id="IPR018497">
    <property type="entry name" value="Peptidase_M13_C"/>
</dbReference>
<feature type="transmembrane region" description="Helical" evidence="9">
    <location>
        <begin position="134"/>
        <end position="161"/>
    </location>
</feature>
<dbReference type="GO" id="GO:0046872">
    <property type="term" value="F:metal ion binding"/>
    <property type="evidence" value="ECO:0007669"/>
    <property type="project" value="UniProtKB-KW"/>
</dbReference>
<keyword evidence="13" id="KW-1185">Reference proteome</keyword>
<evidence type="ECO:0000313" key="13">
    <source>
        <dbReference type="Proteomes" id="UP000821866"/>
    </source>
</evidence>
<evidence type="ECO:0000256" key="2">
    <source>
        <dbReference type="ARBA" id="ARBA00007357"/>
    </source>
</evidence>
<keyword evidence="9" id="KW-0472">Membrane</keyword>
<keyword evidence="5" id="KW-0378">Hydrolase</keyword>
<dbReference type="VEuPathDB" id="VectorBase:LOC119173819"/>
<evidence type="ECO:0000259" key="11">
    <source>
        <dbReference type="Pfam" id="PF05649"/>
    </source>
</evidence>
<evidence type="ECO:0008006" key="14">
    <source>
        <dbReference type="Google" id="ProtNLM"/>
    </source>
</evidence>
<evidence type="ECO:0000256" key="3">
    <source>
        <dbReference type="ARBA" id="ARBA00022670"/>
    </source>
</evidence>
<dbReference type="Gene3D" id="3.40.390.10">
    <property type="entry name" value="Collagenase (Catalytic Domain)"/>
    <property type="match status" value="1"/>
</dbReference>
<dbReference type="GO" id="GO:0016485">
    <property type="term" value="P:protein processing"/>
    <property type="evidence" value="ECO:0007669"/>
    <property type="project" value="TreeGrafter"/>
</dbReference>
<feature type="region of interest" description="Disordered" evidence="8">
    <location>
        <begin position="45"/>
        <end position="126"/>
    </location>
</feature>
<keyword evidence="9" id="KW-0812">Transmembrane</keyword>
<feature type="compositionally biased region" description="Basic and acidic residues" evidence="8">
    <location>
        <begin position="45"/>
        <end position="62"/>
    </location>
</feature>
<evidence type="ECO:0000256" key="5">
    <source>
        <dbReference type="ARBA" id="ARBA00022801"/>
    </source>
</evidence>
<organism evidence="12 13">
    <name type="scientific">Rhipicephalus microplus</name>
    <name type="common">Cattle tick</name>
    <name type="synonym">Boophilus microplus</name>
    <dbReference type="NCBI Taxonomy" id="6941"/>
    <lineage>
        <taxon>Eukaryota</taxon>
        <taxon>Metazoa</taxon>
        <taxon>Ecdysozoa</taxon>
        <taxon>Arthropoda</taxon>
        <taxon>Chelicerata</taxon>
        <taxon>Arachnida</taxon>
        <taxon>Acari</taxon>
        <taxon>Parasitiformes</taxon>
        <taxon>Ixodida</taxon>
        <taxon>Ixodoidea</taxon>
        <taxon>Ixodidae</taxon>
        <taxon>Rhipicephalinae</taxon>
        <taxon>Rhipicephalus</taxon>
        <taxon>Boophilus</taxon>
    </lineage>
</organism>
<dbReference type="InterPro" id="IPR024079">
    <property type="entry name" value="MetalloPept_cat_dom_sf"/>
</dbReference>
<dbReference type="Pfam" id="PF01431">
    <property type="entry name" value="Peptidase_M13"/>
    <property type="match status" value="1"/>
</dbReference>
<dbReference type="PANTHER" id="PTHR11733:SF241">
    <property type="entry name" value="GH26575P-RELATED"/>
    <property type="match status" value="1"/>
</dbReference>